<dbReference type="Gene3D" id="3.10.350.10">
    <property type="entry name" value="LysM domain"/>
    <property type="match status" value="1"/>
</dbReference>
<dbReference type="CDD" id="cd00118">
    <property type="entry name" value="LysM"/>
    <property type="match status" value="1"/>
</dbReference>
<dbReference type="InterPro" id="IPR050570">
    <property type="entry name" value="Cell_wall_metabolism_enzyme"/>
</dbReference>
<dbReference type="SUPFAM" id="SSF51261">
    <property type="entry name" value="Duplicated hybrid motif"/>
    <property type="match status" value="1"/>
</dbReference>
<sequence length="359" mass="36406">MGAANAHAADVSTWDKVAQCESGGDWSINTGNGYYGGVQFDKSTWDAYGGSQYAPTADKATKDQQIAIAEKVLAKQGPGAWPNCGPKAGLSQNSGSPDVNPDSGSGSGSDDSATKSAQPQQTEQPKQTEQQSKPQGGSGSYTVASGDTLAKIAKSEGVEGGWKKLYESNRQTIGGDPNVIVPGQKLTLSGSASGSGDEVKTQPQGGASKTAETSDAGSDDGQSASSDYVKPVDAGTSTPYKASGGSWSSGSHTGVDFSASSGTPVKSVTSGTVVSADWGGAYGNEVVIKNDDGKYTQYGHLTSSSVQPGQQVDAGEQIAVSGSTGNSTGPHLHFEVRTGPDYGSDIDPVSYLQSHGLSV</sequence>
<dbReference type="SUPFAM" id="SSF53955">
    <property type="entry name" value="Lysozyme-like"/>
    <property type="match status" value="1"/>
</dbReference>
<dbReference type="EMBL" id="JAGSMN010000909">
    <property type="protein sequence ID" value="MBR7677378.1"/>
    <property type="molecule type" value="Genomic_DNA"/>
</dbReference>
<dbReference type="PANTHER" id="PTHR21666">
    <property type="entry name" value="PEPTIDASE-RELATED"/>
    <property type="match status" value="1"/>
</dbReference>
<dbReference type="Gene3D" id="2.70.70.10">
    <property type="entry name" value="Glucose Permease (Domain IIA)"/>
    <property type="match status" value="1"/>
</dbReference>
<evidence type="ECO:0000313" key="5">
    <source>
        <dbReference type="EMBL" id="MBR7677378.1"/>
    </source>
</evidence>
<dbReference type="InterPro" id="IPR011055">
    <property type="entry name" value="Dup_hybrid_motif"/>
</dbReference>
<evidence type="ECO:0000259" key="4">
    <source>
        <dbReference type="PROSITE" id="PS51782"/>
    </source>
</evidence>
<dbReference type="FunFam" id="2.70.70.10:FF:000013">
    <property type="entry name" value="Peptidase family M23"/>
    <property type="match status" value="1"/>
</dbReference>
<comment type="caution">
    <text evidence="5">The sequence shown here is derived from an EMBL/GenBank/DDBJ whole genome shotgun (WGS) entry which is preliminary data.</text>
</comment>
<accession>A0A8T4J0P1</accession>
<dbReference type="InterPro" id="IPR023346">
    <property type="entry name" value="Lysozyme-like_dom_sf"/>
</dbReference>
<proteinExistence type="inferred from homology"/>
<dbReference type="SMART" id="SM00257">
    <property type="entry name" value="LysM"/>
    <property type="match status" value="1"/>
</dbReference>
<name>A0A8T4J0P1_9ACTN</name>
<dbReference type="AlphaFoldDB" id="A0A8T4J0P1"/>
<evidence type="ECO:0000256" key="3">
    <source>
        <dbReference type="SAM" id="MobiDB-lite"/>
    </source>
</evidence>
<dbReference type="GO" id="GO:0004222">
    <property type="term" value="F:metalloendopeptidase activity"/>
    <property type="evidence" value="ECO:0007669"/>
    <property type="project" value="TreeGrafter"/>
</dbReference>
<dbReference type="CDD" id="cd12797">
    <property type="entry name" value="M23_peptidase"/>
    <property type="match status" value="1"/>
</dbReference>
<feature type="domain" description="LysM" evidence="4">
    <location>
        <begin position="139"/>
        <end position="188"/>
    </location>
</feature>
<feature type="region of interest" description="Disordered" evidence="3">
    <location>
        <begin position="169"/>
        <end position="251"/>
    </location>
</feature>
<dbReference type="CDD" id="cd13925">
    <property type="entry name" value="RPF"/>
    <property type="match status" value="1"/>
</dbReference>
<dbReference type="Pfam" id="PF06737">
    <property type="entry name" value="Transglycosylas"/>
    <property type="match status" value="1"/>
</dbReference>
<dbReference type="PROSITE" id="PS51782">
    <property type="entry name" value="LYSM"/>
    <property type="match status" value="1"/>
</dbReference>
<keyword evidence="2" id="KW-0378">Hydrolase</keyword>
<organism evidence="5 6">
    <name type="scientific">Streptomyces daliensis</name>
    <dbReference type="NCBI Taxonomy" id="299421"/>
    <lineage>
        <taxon>Bacteria</taxon>
        <taxon>Bacillati</taxon>
        <taxon>Actinomycetota</taxon>
        <taxon>Actinomycetes</taxon>
        <taxon>Kitasatosporales</taxon>
        <taxon>Streptomycetaceae</taxon>
        <taxon>Streptomyces</taxon>
    </lineage>
</organism>
<evidence type="ECO:0000313" key="6">
    <source>
        <dbReference type="Proteomes" id="UP000675554"/>
    </source>
</evidence>
<feature type="compositionally biased region" description="Low complexity" evidence="3">
    <location>
        <begin position="118"/>
        <end position="135"/>
    </location>
</feature>
<reference evidence="5" key="1">
    <citation type="submission" date="2021-04" db="EMBL/GenBank/DDBJ databases">
        <title>Sequencing of actinobacteria type strains.</title>
        <authorList>
            <person name="Nguyen G.-S."/>
            <person name="Wentzel A."/>
        </authorList>
    </citation>
    <scope>NUCLEOTIDE SEQUENCE</scope>
    <source>
        <strain evidence="5">DSM 42095</strain>
    </source>
</reference>
<gene>
    <name evidence="5" type="ORF">KDA82_31180</name>
</gene>
<evidence type="ECO:0000256" key="2">
    <source>
        <dbReference type="ARBA" id="ARBA00022801"/>
    </source>
</evidence>
<dbReference type="InterPro" id="IPR036779">
    <property type="entry name" value="LysM_dom_sf"/>
</dbReference>
<protein>
    <submittedName>
        <fullName evidence="5">Transglycosylase family protein</fullName>
    </submittedName>
</protein>
<dbReference type="Gene3D" id="1.10.530.10">
    <property type="match status" value="1"/>
</dbReference>
<dbReference type="InterPro" id="IPR018392">
    <property type="entry name" value="LysM"/>
</dbReference>
<dbReference type="Proteomes" id="UP000675554">
    <property type="component" value="Unassembled WGS sequence"/>
</dbReference>
<feature type="region of interest" description="Disordered" evidence="3">
    <location>
        <begin position="76"/>
        <end position="144"/>
    </location>
</feature>
<evidence type="ECO:0000256" key="1">
    <source>
        <dbReference type="ARBA" id="ARBA00010830"/>
    </source>
</evidence>
<comment type="similarity">
    <text evidence="1">Belongs to the transglycosylase family. Rpf subfamily.</text>
</comment>
<dbReference type="PANTHER" id="PTHR21666:SF270">
    <property type="entry name" value="MUREIN HYDROLASE ACTIVATOR ENVC"/>
    <property type="match status" value="1"/>
</dbReference>
<feature type="compositionally biased region" description="Low complexity" evidence="3">
    <location>
        <begin position="214"/>
        <end position="227"/>
    </location>
</feature>
<dbReference type="Pfam" id="PF01476">
    <property type="entry name" value="LysM"/>
    <property type="match status" value="1"/>
</dbReference>
<dbReference type="Pfam" id="PF01551">
    <property type="entry name" value="Peptidase_M23"/>
    <property type="match status" value="1"/>
</dbReference>
<feature type="compositionally biased region" description="Low complexity" evidence="3">
    <location>
        <begin position="94"/>
        <end position="111"/>
    </location>
</feature>
<dbReference type="InterPro" id="IPR010618">
    <property type="entry name" value="RPF"/>
</dbReference>
<keyword evidence="6" id="KW-1185">Reference proteome</keyword>
<dbReference type="InterPro" id="IPR016047">
    <property type="entry name" value="M23ase_b-sheet_dom"/>
</dbReference>
<feature type="compositionally biased region" description="Polar residues" evidence="3">
    <location>
        <begin position="201"/>
        <end position="213"/>
    </location>
</feature>
<dbReference type="SUPFAM" id="SSF54106">
    <property type="entry name" value="LysM domain"/>
    <property type="match status" value="1"/>
</dbReference>